<dbReference type="PANTHER" id="PTHR40640:SF1">
    <property type="entry name" value="ANCHORED GLYCOPROTEIN, PUTATIVE (AFU_ORTHOLOGUE AFUA_8G04860)-RELATED"/>
    <property type="match status" value="1"/>
</dbReference>
<dbReference type="Proteomes" id="UP000030669">
    <property type="component" value="Unassembled WGS sequence"/>
</dbReference>
<evidence type="ECO:0000313" key="3">
    <source>
        <dbReference type="EMBL" id="EPQ57785.1"/>
    </source>
</evidence>
<organism evidence="3 4">
    <name type="scientific">Gloeophyllum trabeum (strain ATCC 11539 / FP-39264 / Madison 617)</name>
    <name type="common">Brown rot fungus</name>
    <dbReference type="NCBI Taxonomy" id="670483"/>
    <lineage>
        <taxon>Eukaryota</taxon>
        <taxon>Fungi</taxon>
        <taxon>Dikarya</taxon>
        <taxon>Basidiomycota</taxon>
        <taxon>Agaricomycotina</taxon>
        <taxon>Agaricomycetes</taxon>
        <taxon>Gloeophyllales</taxon>
        <taxon>Gloeophyllaceae</taxon>
        <taxon>Gloeophyllum</taxon>
    </lineage>
</organism>
<dbReference type="AlphaFoldDB" id="S7RSX2"/>
<evidence type="ECO:0008006" key="5">
    <source>
        <dbReference type="Google" id="ProtNLM"/>
    </source>
</evidence>
<proteinExistence type="predicted"/>
<sequence length="199" mass="18788">MSRAIAGLFLTSALVLSAGAQTTSLFIPGLAGDGPLSVSEIGVGSDGRTTWAVASGAASGTDTPQFPGTATLIEGPNDAVVTYALGDGGAVVSCSISGASAVCEGTITEDGQTSTEVDTLPADPTVVAIATGSGSASNTASSPSATSTSPSSRSSSGSGSPSQTSSAPSATNSNAAVSGQRVSAGLMGVVAAGSLLSLL</sequence>
<dbReference type="GeneID" id="19303591"/>
<feature type="region of interest" description="Disordered" evidence="1">
    <location>
        <begin position="132"/>
        <end position="175"/>
    </location>
</feature>
<dbReference type="OMA" id="GIATCTE"/>
<reference evidence="3 4" key="1">
    <citation type="journal article" date="2012" name="Science">
        <title>The Paleozoic origin of enzymatic lignin decomposition reconstructed from 31 fungal genomes.</title>
        <authorList>
            <person name="Floudas D."/>
            <person name="Binder M."/>
            <person name="Riley R."/>
            <person name="Barry K."/>
            <person name="Blanchette R.A."/>
            <person name="Henrissat B."/>
            <person name="Martinez A.T."/>
            <person name="Otillar R."/>
            <person name="Spatafora J.W."/>
            <person name="Yadav J.S."/>
            <person name="Aerts A."/>
            <person name="Benoit I."/>
            <person name="Boyd A."/>
            <person name="Carlson A."/>
            <person name="Copeland A."/>
            <person name="Coutinho P.M."/>
            <person name="de Vries R.P."/>
            <person name="Ferreira P."/>
            <person name="Findley K."/>
            <person name="Foster B."/>
            <person name="Gaskell J."/>
            <person name="Glotzer D."/>
            <person name="Gorecki P."/>
            <person name="Heitman J."/>
            <person name="Hesse C."/>
            <person name="Hori C."/>
            <person name="Igarashi K."/>
            <person name="Jurgens J.A."/>
            <person name="Kallen N."/>
            <person name="Kersten P."/>
            <person name="Kohler A."/>
            <person name="Kuees U."/>
            <person name="Kumar T.K.A."/>
            <person name="Kuo A."/>
            <person name="LaButti K."/>
            <person name="Larrondo L.F."/>
            <person name="Lindquist E."/>
            <person name="Ling A."/>
            <person name="Lombard V."/>
            <person name="Lucas S."/>
            <person name="Lundell T."/>
            <person name="Martin R."/>
            <person name="McLaughlin D.J."/>
            <person name="Morgenstern I."/>
            <person name="Morin E."/>
            <person name="Murat C."/>
            <person name="Nagy L.G."/>
            <person name="Nolan M."/>
            <person name="Ohm R.A."/>
            <person name="Patyshakuliyeva A."/>
            <person name="Rokas A."/>
            <person name="Ruiz-Duenas F.J."/>
            <person name="Sabat G."/>
            <person name="Salamov A."/>
            <person name="Samejima M."/>
            <person name="Schmutz J."/>
            <person name="Slot J.C."/>
            <person name="St John F."/>
            <person name="Stenlid J."/>
            <person name="Sun H."/>
            <person name="Sun S."/>
            <person name="Syed K."/>
            <person name="Tsang A."/>
            <person name="Wiebenga A."/>
            <person name="Young D."/>
            <person name="Pisabarro A."/>
            <person name="Eastwood D.C."/>
            <person name="Martin F."/>
            <person name="Cullen D."/>
            <person name="Grigoriev I.V."/>
            <person name="Hibbett D.S."/>
        </authorList>
    </citation>
    <scope>NUCLEOTIDE SEQUENCE [LARGE SCALE GENOMIC DNA]</scope>
    <source>
        <strain evidence="3 4">ATCC 11539</strain>
    </source>
</reference>
<dbReference type="PANTHER" id="PTHR40640">
    <property type="entry name" value="ANCHORED GLYCOPROTEIN, PUTATIVE (AFU_ORTHOLOGUE AFUA_8G04860)-RELATED"/>
    <property type="match status" value="1"/>
</dbReference>
<gene>
    <name evidence="3" type="ORF">GLOTRDRAFT_136656</name>
</gene>
<dbReference type="HOGENOM" id="CLU_104696_0_0_1"/>
<accession>S7RSX2</accession>
<evidence type="ECO:0000256" key="1">
    <source>
        <dbReference type="SAM" id="MobiDB-lite"/>
    </source>
</evidence>
<feature type="chain" id="PRO_5004556541" description="GPI anchored protein" evidence="2">
    <location>
        <begin position="21"/>
        <end position="199"/>
    </location>
</feature>
<dbReference type="eggNOG" id="ENOG502T0KA">
    <property type="taxonomic scope" value="Eukaryota"/>
</dbReference>
<dbReference type="KEGG" id="gtr:GLOTRDRAFT_136656"/>
<name>S7RSX2_GLOTA</name>
<evidence type="ECO:0000313" key="4">
    <source>
        <dbReference type="Proteomes" id="UP000030669"/>
    </source>
</evidence>
<feature type="signal peptide" evidence="2">
    <location>
        <begin position="1"/>
        <end position="20"/>
    </location>
</feature>
<keyword evidence="2" id="KW-0732">Signal</keyword>
<dbReference type="EMBL" id="KB469298">
    <property type="protein sequence ID" value="EPQ57785.1"/>
    <property type="molecule type" value="Genomic_DNA"/>
</dbReference>
<dbReference type="OrthoDB" id="4991875at2759"/>
<dbReference type="RefSeq" id="XP_007863142.1">
    <property type="nucleotide sequence ID" value="XM_007864951.1"/>
</dbReference>
<protein>
    <recommendedName>
        <fullName evidence="5">GPI anchored protein</fullName>
    </recommendedName>
</protein>
<keyword evidence="4" id="KW-1185">Reference proteome</keyword>
<evidence type="ECO:0000256" key="2">
    <source>
        <dbReference type="SAM" id="SignalP"/>
    </source>
</evidence>